<protein>
    <submittedName>
        <fullName evidence="1">Uncharacterized protein</fullName>
    </submittedName>
</protein>
<gene>
    <name evidence="1" type="ORF">L6452_03708</name>
</gene>
<name>A0ACB9FN57_ARCLA</name>
<keyword evidence="2" id="KW-1185">Reference proteome</keyword>
<reference evidence="1 2" key="2">
    <citation type="journal article" date="2022" name="Mol. Ecol. Resour.">
        <title>The genomes of chicory, endive, great burdock and yacon provide insights into Asteraceae paleo-polyploidization history and plant inulin production.</title>
        <authorList>
            <person name="Fan W."/>
            <person name="Wang S."/>
            <person name="Wang H."/>
            <person name="Wang A."/>
            <person name="Jiang F."/>
            <person name="Liu H."/>
            <person name="Zhao H."/>
            <person name="Xu D."/>
            <person name="Zhang Y."/>
        </authorList>
    </citation>
    <scope>NUCLEOTIDE SEQUENCE [LARGE SCALE GENOMIC DNA]</scope>
    <source>
        <strain evidence="2">cv. Niubang</strain>
    </source>
</reference>
<dbReference type="Proteomes" id="UP001055879">
    <property type="component" value="Linkage Group LG01"/>
</dbReference>
<accession>A0ACB9FN57</accession>
<proteinExistence type="predicted"/>
<evidence type="ECO:0000313" key="2">
    <source>
        <dbReference type="Proteomes" id="UP001055879"/>
    </source>
</evidence>
<evidence type="ECO:0000313" key="1">
    <source>
        <dbReference type="EMBL" id="KAI3772522.1"/>
    </source>
</evidence>
<organism evidence="1 2">
    <name type="scientific">Arctium lappa</name>
    <name type="common">Greater burdock</name>
    <name type="synonym">Lappa major</name>
    <dbReference type="NCBI Taxonomy" id="4217"/>
    <lineage>
        <taxon>Eukaryota</taxon>
        <taxon>Viridiplantae</taxon>
        <taxon>Streptophyta</taxon>
        <taxon>Embryophyta</taxon>
        <taxon>Tracheophyta</taxon>
        <taxon>Spermatophyta</taxon>
        <taxon>Magnoliopsida</taxon>
        <taxon>eudicotyledons</taxon>
        <taxon>Gunneridae</taxon>
        <taxon>Pentapetalae</taxon>
        <taxon>asterids</taxon>
        <taxon>campanulids</taxon>
        <taxon>Asterales</taxon>
        <taxon>Asteraceae</taxon>
        <taxon>Carduoideae</taxon>
        <taxon>Cardueae</taxon>
        <taxon>Arctiinae</taxon>
        <taxon>Arctium</taxon>
    </lineage>
</organism>
<reference evidence="2" key="1">
    <citation type="journal article" date="2022" name="Mol. Ecol. Resour.">
        <title>The genomes of chicory, endive, great burdock and yacon provide insights into Asteraceae palaeo-polyploidization history and plant inulin production.</title>
        <authorList>
            <person name="Fan W."/>
            <person name="Wang S."/>
            <person name="Wang H."/>
            <person name="Wang A."/>
            <person name="Jiang F."/>
            <person name="Liu H."/>
            <person name="Zhao H."/>
            <person name="Xu D."/>
            <person name="Zhang Y."/>
        </authorList>
    </citation>
    <scope>NUCLEOTIDE SEQUENCE [LARGE SCALE GENOMIC DNA]</scope>
    <source>
        <strain evidence="2">cv. Niubang</strain>
    </source>
</reference>
<sequence>MATHYTVFSSSPSRLHSLRSSTSPAMISSSLVWNMATTASQKPSHASTLLLLLVHRRPSSVYRTPMQPTIKSAVDIFRRRDNQRTGLGLVTTRLALAMVGGSCSDDEMWKTKGWKVVSSFFGFFTLVWV</sequence>
<comment type="caution">
    <text evidence="1">The sequence shown here is derived from an EMBL/GenBank/DDBJ whole genome shotgun (WGS) entry which is preliminary data.</text>
</comment>
<dbReference type="EMBL" id="CM042047">
    <property type="protein sequence ID" value="KAI3772522.1"/>
    <property type="molecule type" value="Genomic_DNA"/>
</dbReference>